<sequence length="158" mass="17851">MRDLKEKLDDLISEKTWEGDEVFEHHYSDATVVDCIVYYVTGFESRKLATQTSCTICKEVLVGQKGILKLPEADLVNCKTRGGLTHPNVHLFLLFKEAEEHFAKHAGERDVYESHDRCSARKFQLHVSRCCSQRTSSCQAIALLCVPTHVAILQAGKE</sequence>
<comment type="caution">
    <text evidence="1">The sequence shown here is derived from an EMBL/GenBank/DDBJ whole genome shotgun (WGS) entry which is preliminary data.</text>
</comment>
<evidence type="ECO:0000313" key="1">
    <source>
        <dbReference type="EMBL" id="KAH8028588.1"/>
    </source>
</evidence>
<reference evidence="1" key="2">
    <citation type="submission" date="2021-09" db="EMBL/GenBank/DDBJ databases">
        <authorList>
            <person name="Jia N."/>
            <person name="Wang J."/>
            <person name="Shi W."/>
            <person name="Du L."/>
            <person name="Sun Y."/>
            <person name="Zhan W."/>
            <person name="Jiang J."/>
            <person name="Wang Q."/>
            <person name="Zhang B."/>
            <person name="Ji P."/>
            <person name="Sakyi L.B."/>
            <person name="Cui X."/>
            <person name="Yuan T."/>
            <person name="Jiang B."/>
            <person name="Yang W."/>
            <person name="Lam T.T.-Y."/>
            <person name="Chang Q."/>
            <person name="Ding S."/>
            <person name="Wang X."/>
            <person name="Zhu J."/>
            <person name="Ruan X."/>
            <person name="Zhao L."/>
            <person name="Wei J."/>
            <person name="Que T."/>
            <person name="Du C."/>
            <person name="Cheng J."/>
            <person name="Dai P."/>
            <person name="Han X."/>
            <person name="Huang E."/>
            <person name="Gao Y."/>
            <person name="Liu J."/>
            <person name="Shao H."/>
            <person name="Ye R."/>
            <person name="Li L."/>
            <person name="Wei W."/>
            <person name="Wang X."/>
            <person name="Wang C."/>
            <person name="Huo Q."/>
            <person name="Li W."/>
            <person name="Guo W."/>
            <person name="Chen H."/>
            <person name="Chen S."/>
            <person name="Zhou L."/>
            <person name="Zhou L."/>
            <person name="Ni X."/>
            <person name="Tian J."/>
            <person name="Zhou Y."/>
            <person name="Sheng Y."/>
            <person name="Liu T."/>
            <person name="Pan Y."/>
            <person name="Xia L."/>
            <person name="Li J."/>
            <person name="Zhao F."/>
            <person name="Cao W."/>
        </authorList>
    </citation>
    <scope>NUCLEOTIDE SEQUENCE</scope>
    <source>
        <strain evidence="1">Rmic-2018</strain>
        <tissue evidence="1">Larvae</tissue>
    </source>
</reference>
<dbReference type="EMBL" id="JABSTU010000006">
    <property type="protein sequence ID" value="KAH8028588.1"/>
    <property type="molecule type" value="Genomic_DNA"/>
</dbReference>
<dbReference type="Proteomes" id="UP000821866">
    <property type="component" value="Chromosome 4"/>
</dbReference>
<reference evidence="1" key="1">
    <citation type="journal article" date="2020" name="Cell">
        <title>Large-Scale Comparative Analyses of Tick Genomes Elucidate Their Genetic Diversity and Vector Capacities.</title>
        <authorList>
            <consortium name="Tick Genome and Microbiome Consortium (TIGMIC)"/>
            <person name="Jia N."/>
            <person name="Wang J."/>
            <person name="Shi W."/>
            <person name="Du L."/>
            <person name="Sun Y."/>
            <person name="Zhan W."/>
            <person name="Jiang J.F."/>
            <person name="Wang Q."/>
            <person name="Zhang B."/>
            <person name="Ji P."/>
            <person name="Bell-Sakyi L."/>
            <person name="Cui X.M."/>
            <person name="Yuan T.T."/>
            <person name="Jiang B.G."/>
            <person name="Yang W.F."/>
            <person name="Lam T.T."/>
            <person name="Chang Q.C."/>
            <person name="Ding S.J."/>
            <person name="Wang X.J."/>
            <person name="Zhu J.G."/>
            <person name="Ruan X.D."/>
            <person name="Zhao L."/>
            <person name="Wei J.T."/>
            <person name="Ye R.Z."/>
            <person name="Que T.C."/>
            <person name="Du C.H."/>
            <person name="Zhou Y.H."/>
            <person name="Cheng J.X."/>
            <person name="Dai P.F."/>
            <person name="Guo W.B."/>
            <person name="Han X.H."/>
            <person name="Huang E.J."/>
            <person name="Li L.F."/>
            <person name="Wei W."/>
            <person name="Gao Y.C."/>
            <person name="Liu J.Z."/>
            <person name="Shao H.Z."/>
            <person name="Wang X."/>
            <person name="Wang C.C."/>
            <person name="Yang T.C."/>
            <person name="Huo Q.B."/>
            <person name="Li W."/>
            <person name="Chen H.Y."/>
            <person name="Chen S.E."/>
            <person name="Zhou L.G."/>
            <person name="Ni X.B."/>
            <person name="Tian J.H."/>
            <person name="Sheng Y."/>
            <person name="Liu T."/>
            <person name="Pan Y.S."/>
            <person name="Xia L.Y."/>
            <person name="Li J."/>
            <person name="Zhao F."/>
            <person name="Cao W.C."/>
        </authorList>
    </citation>
    <scope>NUCLEOTIDE SEQUENCE</scope>
    <source>
        <strain evidence="1">Rmic-2018</strain>
    </source>
</reference>
<gene>
    <name evidence="1" type="ORF">HPB51_017714</name>
</gene>
<name>A0A9J6E2M8_RHIMP</name>
<evidence type="ECO:0000313" key="2">
    <source>
        <dbReference type="Proteomes" id="UP000821866"/>
    </source>
</evidence>
<protein>
    <submittedName>
        <fullName evidence="1">Uncharacterized protein</fullName>
    </submittedName>
</protein>
<proteinExistence type="predicted"/>
<dbReference type="AlphaFoldDB" id="A0A9J6E2M8"/>
<keyword evidence="2" id="KW-1185">Reference proteome</keyword>
<organism evidence="1 2">
    <name type="scientific">Rhipicephalus microplus</name>
    <name type="common">Cattle tick</name>
    <name type="synonym">Boophilus microplus</name>
    <dbReference type="NCBI Taxonomy" id="6941"/>
    <lineage>
        <taxon>Eukaryota</taxon>
        <taxon>Metazoa</taxon>
        <taxon>Ecdysozoa</taxon>
        <taxon>Arthropoda</taxon>
        <taxon>Chelicerata</taxon>
        <taxon>Arachnida</taxon>
        <taxon>Acari</taxon>
        <taxon>Parasitiformes</taxon>
        <taxon>Ixodida</taxon>
        <taxon>Ixodoidea</taxon>
        <taxon>Ixodidae</taxon>
        <taxon>Rhipicephalinae</taxon>
        <taxon>Rhipicephalus</taxon>
        <taxon>Boophilus</taxon>
    </lineage>
</organism>
<accession>A0A9J6E2M8</accession>